<evidence type="ECO:0000256" key="1">
    <source>
        <dbReference type="ARBA" id="ARBA00004173"/>
    </source>
</evidence>
<keyword evidence="9" id="KW-0496">Mitochondrion</keyword>
<dbReference type="Proteomes" id="UP000597762">
    <property type="component" value="Unassembled WGS sequence"/>
</dbReference>
<feature type="binding site" evidence="11">
    <location>
        <position position="24"/>
    </location>
    <ligand>
        <name>S-adenosyl-L-methionine</name>
        <dbReference type="ChEBI" id="CHEBI:59789"/>
    </ligand>
</feature>
<feature type="compositionally biased region" description="Polar residues" evidence="13">
    <location>
        <begin position="356"/>
        <end position="369"/>
    </location>
</feature>
<dbReference type="GO" id="GO:0006391">
    <property type="term" value="P:transcription initiation at mitochondrial promoter"/>
    <property type="evidence" value="ECO:0007669"/>
    <property type="project" value="TreeGrafter"/>
</dbReference>
<evidence type="ECO:0000256" key="11">
    <source>
        <dbReference type="PROSITE-ProRule" id="PRU01026"/>
    </source>
</evidence>
<comment type="caution">
    <text evidence="14">The sequence shown here is derived from an EMBL/GenBank/DDBJ whole genome shotgun (WGS) entry which is preliminary data.</text>
</comment>
<feature type="binding site" evidence="11">
    <location>
        <position position="74"/>
    </location>
    <ligand>
        <name>S-adenosyl-L-methionine</name>
        <dbReference type="ChEBI" id="CHEBI:59789"/>
    </ligand>
</feature>
<dbReference type="EMBL" id="CAHIKZ030001070">
    <property type="protein sequence ID" value="CAE1251404.1"/>
    <property type="molecule type" value="Genomic_DNA"/>
</dbReference>
<feature type="region of interest" description="Disordered" evidence="13">
    <location>
        <begin position="346"/>
        <end position="369"/>
    </location>
</feature>
<dbReference type="GO" id="GO:0003723">
    <property type="term" value="F:RNA binding"/>
    <property type="evidence" value="ECO:0007669"/>
    <property type="project" value="UniProtKB-UniRule"/>
</dbReference>
<keyword evidence="15" id="KW-1185">Reference proteome</keyword>
<evidence type="ECO:0000256" key="12">
    <source>
        <dbReference type="RuleBase" id="RU362106"/>
    </source>
</evidence>
<evidence type="ECO:0000313" key="15">
    <source>
        <dbReference type="Proteomes" id="UP000597762"/>
    </source>
</evidence>
<name>A0A812C174_ACAPH</name>
<gene>
    <name evidence="14" type="ORF">SPHA_27521</name>
</gene>
<evidence type="ECO:0000256" key="8">
    <source>
        <dbReference type="ARBA" id="ARBA00023015"/>
    </source>
</evidence>
<dbReference type="InterPro" id="IPR029063">
    <property type="entry name" value="SAM-dependent_MTases_sf"/>
</dbReference>
<feature type="binding site" evidence="11">
    <location>
        <position position="134"/>
    </location>
    <ligand>
        <name>S-adenosyl-L-methionine</name>
        <dbReference type="ChEBI" id="CHEBI:59789"/>
    </ligand>
</feature>
<dbReference type="Pfam" id="PF00398">
    <property type="entry name" value="RrnaAD"/>
    <property type="match status" value="1"/>
</dbReference>
<feature type="binding site" evidence="11">
    <location>
        <position position="101"/>
    </location>
    <ligand>
        <name>S-adenosyl-L-methionine</name>
        <dbReference type="ChEBI" id="CHEBI:59789"/>
    </ligand>
</feature>
<comment type="subcellular location">
    <subcellularLocation>
        <location evidence="1">Mitochondrion</location>
    </subcellularLocation>
</comment>
<dbReference type="GO" id="GO:0000179">
    <property type="term" value="F:rRNA (adenine-N6,N6-)-dimethyltransferase activity"/>
    <property type="evidence" value="ECO:0007669"/>
    <property type="project" value="UniProtKB-UniRule"/>
</dbReference>
<evidence type="ECO:0000256" key="3">
    <source>
        <dbReference type="ARBA" id="ARBA00022603"/>
    </source>
</evidence>
<evidence type="ECO:0000256" key="6">
    <source>
        <dbReference type="ARBA" id="ARBA00022884"/>
    </source>
</evidence>
<dbReference type="InterPro" id="IPR001737">
    <property type="entry name" value="KsgA/Erm"/>
</dbReference>
<keyword evidence="3 11" id="KW-0489">Methyltransferase</keyword>
<keyword evidence="10" id="KW-0804">Transcription</keyword>
<dbReference type="AlphaFoldDB" id="A0A812C174"/>
<evidence type="ECO:0000256" key="9">
    <source>
        <dbReference type="ARBA" id="ARBA00023128"/>
    </source>
</evidence>
<evidence type="ECO:0000256" key="10">
    <source>
        <dbReference type="ARBA" id="ARBA00023163"/>
    </source>
</evidence>
<evidence type="ECO:0000256" key="4">
    <source>
        <dbReference type="ARBA" id="ARBA00022679"/>
    </source>
</evidence>
<evidence type="ECO:0000313" key="14">
    <source>
        <dbReference type="EMBL" id="CAE1251404.1"/>
    </source>
</evidence>
<dbReference type="OrthoDB" id="9895503at2759"/>
<accession>A0A812C174</accession>
<keyword evidence="6 11" id="KW-0694">RNA-binding</keyword>
<comment type="caution">
    <text evidence="11">Lacks conserved residue(s) required for the propagation of feature annotation.</text>
</comment>
<dbReference type="Gene3D" id="3.40.50.150">
    <property type="entry name" value="Vaccinia Virus protein VP39"/>
    <property type="match status" value="1"/>
</dbReference>
<evidence type="ECO:0000256" key="5">
    <source>
        <dbReference type="ARBA" id="ARBA00022691"/>
    </source>
</evidence>
<keyword evidence="5 11" id="KW-0949">S-adenosyl-L-methionine</keyword>
<dbReference type="PIRSF" id="PIRSF027833">
    <property type="entry name" value="MtTFB2"/>
    <property type="match status" value="1"/>
</dbReference>
<dbReference type="PANTHER" id="PTHR11727:SF13">
    <property type="entry name" value="DIMETHYLADENOSINE TRANSFERASE 2, MITOCHONDRIAL"/>
    <property type="match status" value="1"/>
</dbReference>
<keyword evidence="7" id="KW-0809">Transit peptide</keyword>
<organism evidence="14 15">
    <name type="scientific">Acanthosepion pharaonis</name>
    <name type="common">Pharaoh cuttlefish</name>
    <name type="synonym">Sepia pharaonis</name>
    <dbReference type="NCBI Taxonomy" id="158019"/>
    <lineage>
        <taxon>Eukaryota</taxon>
        <taxon>Metazoa</taxon>
        <taxon>Spiralia</taxon>
        <taxon>Lophotrochozoa</taxon>
        <taxon>Mollusca</taxon>
        <taxon>Cephalopoda</taxon>
        <taxon>Coleoidea</taxon>
        <taxon>Decapodiformes</taxon>
        <taxon>Sepiida</taxon>
        <taxon>Sepiina</taxon>
        <taxon>Sepiidae</taxon>
        <taxon>Acanthosepion</taxon>
    </lineage>
</organism>
<proteinExistence type="inferred from homology"/>
<keyword evidence="4 11" id="KW-0808">Transferase</keyword>
<dbReference type="PROSITE" id="PS51689">
    <property type="entry name" value="SAM_RNA_A_N6_MT"/>
    <property type="match status" value="1"/>
</dbReference>
<reference evidence="14" key="1">
    <citation type="submission" date="2021-01" db="EMBL/GenBank/DDBJ databases">
        <authorList>
            <person name="Li R."/>
            <person name="Bekaert M."/>
        </authorList>
    </citation>
    <scope>NUCLEOTIDE SEQUENCE</scope>
    <source>
        <strain evidence="14">Farmed</strain>
    </source>
</reference>
<dbReference type="SUPFAM" id="SSF53335">
    <property type="entry name" value="S-adenosyl-L-methionine-dependent methyltransferases"/>
    <property type="match status" value="1"/>
</dbReference>
<evidence type="ECO:0000256" key="2">
    <source>
        <dbReference type="ARBA" id="ARBA00022552"/>
    </source>
</evidence>
<dbReference type="EC" id="2.1.1.-" evidence="12"/>
<keyword evidence="8" id="KW-0805">Transcription regulation</keyword>
<dbReference type="PANTHER" id="PTHR11727">
    <property type="entry name" value="DIMETHYLADENOSINE TRANSFERASE"/>
    <property type="match status" value="1"/>
</dbReference>
<comment type="similarity">
    <text evidence="11 12">Belongs to the class I-like SAM-binding methyltransferase superfamily. rRNA adenine N(6)-methyltransferase family.</text>
</comment>
<protein>
    <recommendedName>
        <fullName evidence="12">rRNA adenine N(6)-methyltransferase</fullName>
        <ecNumber evidence="12">2.1.1.-</ecNumber>
    </recommendedName>
</protein>
<sequence length="369" mass="42641">MPHSSSLSEKHASLKEKQGSPSYVFSDNVAAKIAAKVIENRTNPSTPIIEYNPGPALLTRKLFKLGARQIIGIERKKEFLPYLKNVQETFGRDKFVFYNWDPFMGNLTDMRKMDKLHQNEMKSFHNIKSQQWANDPYASIVGILNPLKSQVFLNLLQIFLGSKESLYSYGRPEMFLLVPVKNYRLMIVKDPTQELWTYGRVSSIWNLFFDIETLLEIHKSDVFPPFPAKRHLRCESKAFGTVNKDSLYLVKIIPKKYLNPVTNCSEEYSRFFTFLSQITKNKSHRLIPKLESWIPGSGLHLIRMGFNMLHVTGDILPHKYLEMYQELRNLPEFKGSSLDAILFSPSTDNESRSSKNIDQANQTDHLPLD</sequence>
<dbReference type="GO" id="GO:0005759">
    <property type="term" value="C:mitochondrial matrix"/>
    <property type="evidence" value="ECO:0007669"/>
    <property type="project" value="TreeGrafter"/>
</dbReference>
<evidence type="ECO:0000256" key="13">
    <source>
        <dbReference type="SAM" id="MobiDB-lite"/>
    </source>
</evidence>
<evidence type="ECO:0000256" key="7">
    <source>
        <dbReference type="ARBA" id="ARBA00022946"/>
    </source>
</evidence>
<keyword evidence="2 12" id="KW-0698">rRNA processing</keyword>
<dbReference type="GO" id="GO:0034246">
    <property type="term" value="F:mitochondrial transcription factor activity"/>
    <property type="evidence" value="ECO:0007669"/>
    <property type="project" value="TreeGrafter"/>
</dbReference>